<gene>
    <name evidence="1" type="ORF">A4A49_26582</name>
</gene>
<dbReference type="AlphaFoldDB" id="A0A314KZJ6"/>
<evidence type="ECO:0000313" key="1">
    <source>
        <dbReference type="EMBL" id="OIT34457.1"/>
    </source>
</evidence>
<accession>A0A314KZJ6</accession>
<keyword evidence="2" id="KW-1185">Reference proteome</keyword>
<dbReference type="EMBL" id="MJEQ01000708">
    <property type="protein sequence ID" value="OIT34457.1"/>
    <property type="molecule type" value="Genomic_DNA"/>
</dbReference>
<sequence length="68" mass="7536">MCSLLDINVTIPFCCLECMEINLDGVPIGIITILNRVLTLSSKENDMNSHSNMLGPNILNHSFCDIQI</sequence>
<dbReference type="Gramene" id="OIT34457">
    <property type="protein sequence ID" value="OIT34457"/>
    <property type="gene ID" value="A4A49_26582"/>
</dbReference>
<protein>
    <submittedName>
        <fullName evidence="1">Uncharacterized protein</fullName>
    </submittedName>
</protein>
<proteinExistence type="predicted"/>
<organism evidence="1 2">
    <name type="scientific">Nicotiana attenuata</name>
    <name type="common">Coyote tobacco</name>
    <dbReference type="NCBI Taxonomy" id="49451"/>
    <lineage>
        <taxon>Eukaryota</taxon>
        <taxon>Viridiplantae</taxon>
        <taxon>Streptophyta</taxon>
        <taxon>Embryophyta</taxon>
        <taxon>Tracheophyta</taxon>
        <taxon>Spermatophyta</taxon>
        <taxon>Magnoliopsida</taxon>
        <taxon>eudicotyledons</taxon>
        <taxon>Gunneridae</taxon>
        <taxon>Pentapetalae</taxon>
        <taxon>asterids</taxon>
        <taxon>lamiids</taxon>
        <taxon>Solanales</taxon>
        <taxon>Solanaceae</taxon>
        <taxon>Nicotianoideae</taxon>
        <taxon>Nicotianeae</taxon>
        <taxon>Nicotiana</taxon>
    </lineage>
</organism>
<evidence type="ECO:0000313" key="2">
    <source>
        <dbReference type="Proteomes" id="UP000187609"/>
    </source>
</evidence>
<dbReference type="Proteomes" id="UP000187609">
    <property type="component" value="Unassembled WGS sequence"/>
</dbReference>
<name>A0A314KZJ6_NICAT</name>
<reference evidence="1" key="1">
    <citation type="submission" date="2016-11" db="EMBL/GenBank/DDBJ databases">
        <title>The genome of Nicotiana attenuata.</title>
        <authorList>
            <person name="Xu S."/>
            <person name="Brockmoeller T."/>
            <person name="Gaquerel E."/>
            <person name="Navarro A."/>
            <person name="Kuhl H."/>
            <person name="Gase K."/>
            <person name="Ling Z."/>
            <person name="Zhou W."/>
            <person name="Kreitzer C."/>
            <person name="Stanke M."/>
            <person name="Tang H."/>
            <person name="Lyons E."/>
            <person name="Pandey P."/>
            <person name="Pandey S.P."/>
            <person name="Timmermann B."/>
            <person name="Baldwin I.T."/>
        </authorList>
    </citation>
    <scope>NUCLEOTIDE SEQUENCE [LARGE SCALE GENOMIC DNA]</scope>
    <source>
        <strain evidence="1">UT</strain>
    </source>
</reference>
<comment type="caution">
    <text evidence="1">The sequence shown here is derived from an EMBL/GenBank/DDBJ whole genome shotgun (WGS) entry which is preliminary data.</text>
</comment>